<reference evidence="4" key="1">
    <citation type="submission" date="2012-02" db="EMBL/GenBank/DDBJ databases">
        <title>Genome sequencing of Giardia lamblia Genotypes A2 and B isolates (DH and GS) and comparative analysis with the genomes of Genotypes A1 and E (WB and Pig).</title>
        <authorList>
            <person name="Adam R."/>
            <person name="Dahlstrom E."/>
            <person name="Martens C."/>
            <person name="Bruno D."/>
            <person name="Barbian K."/>
            <person name="Porcella S.F."/>
            <person name="Nash T."/>
        </authorList>
    </citation>
    <scope>NUCLEOTIDE SEQUENCE</scope>
    <source>
        <strain evidence="4">DH</strain>
    </source>
</reference>
<dbReference type="Proteomes" id="UP000018320">
    <property type="component" value="Unassembled WGS sequence"/>
</dbReference>
<protein>
    <submittedName>
        <fullName evidence="3">Putative leucine-rich repeat protein</fullName>
    </submittedName>
</protein>
<evidence type="ECO:0000256" key="2">
    <source>
        <dbReference type="ARBA" id="ARBA00022737"/>
    </source>
</evidence>
<dbReference type="SMART" id="SM00365">
    <property type="entry name" value="LRR_SD22"/>
    <property type="match status" value="3"/>
</dbReference>
<accession>V6TBS4</accession>
<proteinExistence type="predicted"/>
<evidence type="ECO:0000313" key="4">
    <source>
        <dbReference type="Proteomes" id="UP000018320"/>
    </source>
</evidence>
<dbReference type="Gene3D" id="3.80.10.10">
    <property type="entry name" value="Ribonuclease Inhibitor"/>
    <property type="match status" value="2"/>
</dbReference>
<dbReference type="VEuPathDB" id="GiardiaDB:GL50803_0017567"/>
<dbReference type="InterPro" id="IPR001611">
    <property type="entry name" value="Leu-rich_rpt"/>
</dbReference>
<dbReference type="PANTHER" id="PTHR45973:SF35">
    <property type="entry name" value="LEUCINE-RICH REPEAT-CONTAINING PROTEIN 43"/>
    <property type="match status" value="1"/>
</dbReference>
<dbReference type="InterPro" id="IPR003591">
    <property type="entry name" value="Leu-rich_rpt_typical-subtyp"/>
</dbReference>
<dbReference type="InterPro" id="IPR050576">
    <property type="entry name" value="Cilia_flagella_integrity"/>
</dbReference>
<dbReference type="EMBL" id="AHGT01000049">
    <property type="protein sequence ID" value="ESU36358.1"/>
    <property type="molecule type" value="Genomic_DNA"/>
</dbReference>
<comment type="caution">
    <text evidence="3">The sequence shown here is derived from an EMBL/GenBank/DDBJ whole genome shotgun (WGS) entry which is preliminary data.</text>
</comment>
<reference evidence="3 4" key="2">
    <citation type="journal article" date="2013" name="Genome Biol. Evol.">
        <title>Genome sequencing of Giardia lamblia genotypes A2 and B isolates (DH and GS) and comparative analysis with the genomes of genotypes A1 and E (WB and Pig).</title>
        <authorList>
            <person name="Adam R.D."/>
            <person name="Dahlstrom E.W."/>
            <person name="Martens C.A."/>
            <person name="Bruno D.P."/>
            <person name="Barbian K.D."/>
            <person name="Ricklefs S.M."/>
            <person name="Hernandez M.M."/>
            <person name="Narla N.P."/>
            <person name="Patel R.B."/>
            <person name="Porcella S.F."/>
            <person name="Nash T.E."/>
        </authorList>
    </citation>
    <scope>NUCLEOTIDE SEQUENCE [LARGE SCALE GENOMIC DNA]</scope>
    <source>
        <strain evidence="3 4">DH</strain>
    </source>
</reference>
<gene>
    <name evidence="3" type="ORF">DHA2_17567</name>
</gene>
<dbReference type="VEuPathDB" id="GiardiaDB:QR46_1364"/>
<evidence type="ECO:0000313" key="3">
    <source>
        <dbReference type="EMBL" id="ESU36358.1"/>
    </source>
</evidence>
<dbReference type="VEuPathDB" id="GiardiaDB:GL50581_1773"/>
<name>V6TBS4_GIAIN</name>
<evidence type="ECO:0000256" key="1">
    <source>
        <dbReference type="ARBA" id="ARBA00022614"/>
    </source>
</evidence>
<dbReference type="AlphaFoldDB" id="V6TBS4"/>
<dbReference type="VEuPathDB" id="GiardiaDB:DHA2_17567"/>
<dbReference type="PROSITE" id="PS51450">
    <property type="entry name" value="LRR"/>
    <property type="match status" value="3"/>
</dbReference>
<keyword evidence="2" id="KW-0677">Repeat</keyword>
<keyword evidence="1" id="KW-0433">Leucine-rich repeat</keyword>
<dbReference type="Pfam" id="PF14580">
    <property type="entry name" value="LRR_9"/>
    <property type="match status" value="1"/>
</dbReference>
<dbReference type="PANTHER" id="PTHR45973">
    <property type="entry name" value="PROTEIN PHOSPHATASE 1 REGULATORY SUBUNIT SDS22-RELATED"/>
    <property type="match status" value="1"/>
</dbReference>
<dbReference type="SUPFAM" id="SSF52075">
    <property type="entry name" value="Outer arm dynein light chain 1"/>
    <property type="match status" value="1"/>
</dbReference>
<dbReference type="SMART" id="SM00369">
    <property type="entry name" value="LRR_TYP"/>
    <property type="match status" value="3"/>
</dbReference>
<dbReference type="InterPro" id="IPR032675">
    <property type="entry name" value="LRR_dom_sf"/>
</dbReference>
<sequence>MEEIPHQKFLSDFQGLVMASDVSRLPGAAKDYNIITNDVILDSLRTEEDKREWSLEDFSSIRTLTLSYRMICLISNLSDFRSLTRLNLSNNAIEKISGLDNLINLESLDLSFNKLTSIEGIGHLHRLTDLALNNNKIGNIDGLTELNATIRGLTGIPENYHKIQLINLSSNNISNLHATILLLREFKDLKVLSLENNPLVKQTNYRLHVIAYLKSLRYFDHKVIRESDKASAHEVFKMDLISLEEKDTVETQARTKALQKARQIRIDCAADALGLATLVDREFLETPVTERICVIPAVKLECHGKFRLVTSAILKDLARLMRRRRILKLGELAEFEEAYGVLSEQGRSNLQQAIQAYIYQRDDYLDLCEEQIAKNPKNSVHYATEARNGVQALLPPLRVKLLKIESSTTADITEIVDQVIANLTSLVNKTSEQAQSAFTKVRENVLQLHESCLSLLNKAMELKLAREAGLAGGDISRQVDLGSGNIADGGDTAQGGGTGIGGMFFAPTSLADVQNLLPTDITPEVHALLKDKGSVIGAAVAAHESRMSAVDQREDSLIASQKEFLSNTTRILHAGEAARNRQHVLDINEFVQTEEQWIVEWYNKQVAVKK</sequence>
<organism evidence="3 4">
    <name type="scientific">Giardia intestinalis</name>
    <name type="common">Giardia lamblia</name>
    <dbReference type="NCBI Taxonomy" id="5741"/>
    <lineage>
        <taxon>Eukaryota</taxon>
        <taxon>Metamonada</taxon>
        <taxon>Diplomonadida</taxon>
        <taxon>Hexamitidae</taxon>
        <taxon>Giardiinae</taxon>
        <taxon>Giardia</taxon>
    </lineage>
</organism>